<dbReference type="UniPathway" id="UPA00028">
    <property type="reaction ID" value="UER00005"/>
</dbReference>
<accession>A0A1M4Y150</accession>
<dbReference type="GO" id="GO:0005524">
    <property type="term" value="F:ATP binding"/>
    <property type="evidence" value="ECO:0007669"/>
    <property type="project" value="UniProtKB-KW"/>
</dbReference>
<comment type="function">
    <text evidence="12 13">Catalyzes the condensation of pantoate with beta-alanine in an ATP-dependent reaction via a pantoyl-adenylate intermediate.</text>
</comment>
<dbReference type="FunFam" id="3.40.50.620:FF:000114">
    <property type="entry name" value="Pantothenate synthetase"/>
    <property type="match status" value="1"/>
</dbReference>
<evidence type="ECO:0000313" key="14">
    <source>
        <dbReference type="EMBL" id="SHE99471.1"/>
    </source>
</evidence>
<evidence type="ECO:0000256" key="12">
    <source>
        <dbReference type="ARBA" id="ARBA00055042"/>
    </source>
</evidence>
<dbReference type="EC" id="6.3.2.1" evidence="4 13"/>
<dbReference type="RefSeq" id="WP_073270956.1">
    <property type="nucleotide sequence ID" value="NZ_FQTU01000011.1"/>
</dbReference>
<feature type="binding site" evidence="13">
    <location>
        <position position="60"/>
    </location>
    <ligand>
        <name>beta-alanine</name>
        <dbReference type="ChEBI" id="CHEBI:57966"/>
    </ligand>
</feature>
<dbReference type="GO" id="GO:0004592">
    <property type="term" value="F:pantoate-beta-alanine ligase activity"/>
    <property type="evidence" value="ECO:0007669"/>
    <property type="project" value="UniProtKB-UniRule"/>
</dbReference>
<feature type="binding site" evidence="13">
    <location>
        <position position="153"/>
    </location>
    <ligand>
        <name>(R)-pantoate</name>
        <dbReference type="ChEBI" id="CHEBI:15980"/>
    </ligand>
</feature>
<evidence type="ECO:0000313" key="15">
    <source>
        <dbReference type="Proteomes" id="UP000184251"/>
    </source>
</evidence>
<reference evidence="14 15" key="1">
    <citation type="submission" date="2016-11" db="EMBL/GenBank/DDBJ databases">
        <authorList>
            <person name="Jaros S."/>
            <person name="Januszkiewicz K."/>
            <person name="Wedrychowicz H."/>
        </authorList>
    </citation>
    <scope>NUCLEOTIDE SEQUENCE [LARGE SCALE GENOMIC DNA]</scope>
    <source>
        <strain evidence="14 15">DSM 14828</strain>
    </source>
</reference>
<comment type="subunit">
    <text evidence="13">Homodimer.</text>
</comment>
<comment type="catalytic activity">
    <reaction evidence="11 13">
        <text>(R)-pantoate + beta-alanine + ATP = (R)-pantothenate + AMP + diphosphate + H(+)</text>
        <dbReference type="Rhea" id="RHEA:10912"/>
        <dbReference type="ChEBI" id="CHEBI:15378"/>
        <dbReference type="ChEBI" id="CHEBI:15980"/>
        <dbReference type="ChEBI" id="CHEBI:29032"/>
        <dbReference type="ChEBI" id="CHEBI:30616"/>
        <dbReference type="ChEBI" id="CHEBI:33019"/>
        <dbReference type="ChEBI" id="CHEBI:57966"/>
        <dbReference type="ChEBI" id="CHEBI:456215"/>
        <dbReference type="EC" id="6.3.2.1"/>
    </reaction>
</comment>
<keyword evidence="6 13" id="KW-0963">Cytoplasm</keyword>
<evidence type="ECO:0000256" key="2">
    <source>
        <dbReference type="ARBA" id="ARBA00004990"/>
    </source>
</evidence>
<dbReference type="HAMAP" id="MF_00158">
    <property type="entry name" value="PanC"/>
    <property type="match status" value="1"/>
</dbReference>
<evidence type="ECO:0000256" key="3">
    <source>
        <dbReference type="ARBA" id="ARBA00009256"/>
    </source>
</evidence>
<evidence type="ECO:0000256" key="8">
    <source>
        <dbReference type="ARBA" id="ARBA00022655"/>
    </source>
</evidence>
<evidence type="ECO:0000256" key="5">
    <source>
        <dbReference type="ARBA" id="ARBA00014155"/>
    </source>
</evidence>
<feature type="active site" description="Proton donor" evidence="13">
    <location>
        <position position="36"/>
    </location>
</feature>
<dbReference type="OrthoDB" id="9773087at2"/>
<protein>
    <recommendedName>
        <fullName evidence="5 13">Pantothenate synthetase</fullName>
        <shortName evidence="13">PS</shortName>
        <ecNumber evidence="4 13">6.3.2.1</ecNumber>
    </recommendedName>
    <alternativeName>
        <fullName evidence="13">Pantoate--beta-alanine ligase</fullName>
    </alternativeName>
    <alternativeName>
        <fullName evidence="13">Pantoate-activating enzyme</fullName>
    </alternativeName>
</protein>
<keyword evidence="9 13" id="KW-0547">Nucleotide-binding</keyword>
<evidence type="ECO:0000256" key="9">
    <source>
        <dbReference type="ARBA" id="ARBA00022741"/>
    </source>
</evidence>
<evidence type="ECO:0000256" key="10">
    <source>
        <dbReference type="ARBA" id="ARBA00022840"/>
    </source>
</evidence>
<gene>
    <name evidence="13" type="primary">panC</name>
    <name evidence="14" type="ORF">SAMN02746064_01657</name>
</gene>
<evidence type="ECO:0000256" key="13">
    <source>
        <dbReference type="HAMAP-Rule" id="MF_00158"/>
    </source>
</evidence>
<dbReference type="CDD" id="cd00560">
    <property type="entry name" value="PanC"/>
    <property type="match status" value="1"/>
</dbReference>
<dbReference type="Proteomes" id="UP000184251">
    <property type="component" value="Unassembled WGS sequence"/>
</dbReference>
<dbReference type="Gene3D" id="3.30.1300.10">
    <property type="entry name" value="Pantoate-beta-alanine ligase, C-terminal domain"/>
    <property type="match status" value="1"/>
</dbReference>
<comment type="pathway">
    <text evidence="2 13">Cofactor biosynthesis; (R)-pantothenate biosynthesis; (R)-pantothenate from (R)-pantoate and beta-alanine: step 1/1.</text>
</comment>
<evidence type="ECO:0000256" key="1">
    <source>
        <dbReference type="ARBA" id="ARBA00004496"/>
    </source>
</evidence>
<dbReference type="AlphaFoldDB" id="A0A1M4Y150"/>
<keyword evidence="7 13" id="KW-0436">Ligase</keyword>
<dbReference type="NCBIfam" id="TIGR00125">
    <property type="entry name" value="cyt_tran_rel"/>
    <property type="match status" value="1"/>
</dbReference>
<comment type="subcellular location">
    <subcellularLocation>
        <location evidence="1 13">Cytoplasm</location>
    </subcellularLocation>
</comment>
<dbReference type="Pfam" id="PF02569">
    <property type="entry name" value="Pantoate_ligase"/>
    <property type="match status" value="1"/>
</dbReference>
<comment type="similarity">
    <text evidence="3 13">Belongs to the pantothenate synthetase family.</text>
</comment>
<sequence>MDKIYTVGDLKRYLKDRYNSTRIGFVPTMGYLHEGHCSLIERAKSENDLVVTSVFVNPSQFGPGEDFETYPRDLIGDISLAKEAGTDLFFHPSPQEMYPGNCSTFVEIKGDIVNHLCGSSRPGHFKGVTTVVAKLLNIVKPNNVYFGAKDAQQVAVIKKMVKELFFDLNIIECPTVRELDGLAKSSRNTNLAPEERIQAPLIYKALSRVEGEFKKGLHSTDALLEILKDSLEEITLGEVDYGDILDKETFTKTDEIKNDALVAVAVKFKNARLIDNITLKSEVE</sequence>
<dbReference type="InterPro" id="IPR042176">
    <property type="entry name" value="Pantoate_ligase_C"/>
</dbReference>
<comment type="miscellaneous">
    <text evidence="13">The reaction proceeds by a bi uni uni bi ping pong mechanism.</text>
</comment>
<dbReference type="Gene3D" id="3.40.50.620">
    <property type="entry name" value="HUPs"/>
    <property type="match status" value="1"/>
</dbReference>
<organism evidence="14 15">
    <name type="scientific">Alkalibacter saccharofermentans DSM 14828</name>
    <dbReference type="NCBI Taxonomy" id="1120975"/>
    <lineage>
        <taxon>Bacteria</taxon>
        <taxon>Bacillati</taxon>
        <taxon>Bacillota</taxon>
        <taxon>Clostridia</taxon>
        <taxon>Eubacteriales</taxon>
        <taxon>Eubacteriaceae</taxon>
        <taxon>Alkalibacter</taxon>
    </lineage>
</organism>
<dbReference type="SUPFAM" id="SSF52374">
    <property type="entry name" value="Nucleotidylyl transferase"/>
    <property type="match status" value="1"/>
</dbReference>
<dbReference type="PANTHER" id="PTHR21299:SF1">
    <property type="entry name" value="PANTOATE--BETA-ALANINE LIGASE"/>
    <property type="match status" value="1"/>
</dbReference>
<name>A0A1M4Y150_9FIRM</name>
<dbReference type="EMBL" id="FQTU01000011">
    <property type="protein sequence ID" value="SHE99471.1"/>
    <property type="molecule type" value="Genomic_DNA"/>
</dbReference>
<evidence type="ECO:0000256" key="11">
    <source>
        <dbReference type="ARBA" id="ARBA00048258"/>
    </source>
</evidence>
<keyword evidence="15" id="KW-1185">Reference proteome</keyword>
<feature type="binding site" evidence="13">
    <location>
        <begin position="29"/>
        <end position="36"/>
    </location>
    <ligand>
        <name>ATP</name>
        <dbReference type="ChEBI" id="CHEBI:30616"/>
    </ligand>
</feature>
<evidence type="ECO:0000256" key="4">
    <source>
        <dbReference type="ARBA" id="ARBA00012219"/>
    </source>
</evidence>
<dbReference type="GO" id="GO:0015940">
    <property type="term" value="P:pantothenate biosynthetic process"/>
    <property type="evidence" value="ECO:0007669"/>
    <property type="project" value="UniProtKB-UniRule"/>
</dbReference>
<evidence type="ECO:0000256" key="6">
    <source>
        <dbReference type="ARBA" id="ARBA00022490"/>
    </source>
</evidence>
<dbReference type="GO" id="GO:0005829">
    <property type="term" value="C:cytosol"/>
    <property type="evidence" value="ECO:0007669"/>
    <property type="project" value="TreeGrafter"/>
</dbReference>
<feature type="binding site" evidence="13">
    <location>
        <position position="60"/>
    </location>
    <ligand>
        <name>(R)-pantoate</name>
        <dbReference type="ChEBI" id="CHEBI:15980"/>
    </ligand>
</feature>
<keyword evidence="8 13" id="KW-0566">Pantothenate biosynthesis</keyword>
<feature type="binding site" evidence="13">
    <location>
        <position position="176"/>
    </location>
    <ligand>
        <name>ATP</name>
        <dbReference type="ChEBI" id="CHEBI:30616"/>
    </ligand>
</feature>
<dbReference type="STRING" id="1120975.SAMN02746064_01657"/>
<dbReference type="NCBIfam" id="TIGR00018">
    <property type="entry name" value="panC"/>
    <property type="match status" value="1"/>
</dbReference>
<dbReference type="InterPro" id="IPR003721">
    <property type="entry name" value="Pantoate_ligase"/>
</dbReference>
<evidence type="ECO:0000256" key="7">
    <source>
        <dbReference type="ARBA" id="ARBA00022598"/>
    </source>
</evidence>
<dbReference type="InterPro" id="IPR004821">
    <property type="entry name" value="Cyt_trans-like"/>
</dbReference>
<dbReference type="InterPro" id="IPR014729">
    <property type="entry name" value="Rossmann-like_a/b/a_fold"/>
</dbReference>
<dbReference type="PANTHER" id="PTHR21299">
    <property type="entry name" value="CYTIDYLATE KINASE/PANTOATE-BETA-ALANINE LIGASE"/>
    <property type="match status" value="1"/>
</dbReference>
<keyword evidence="10 13" id="KW-0067">ATP-binding</keyword>
<feature type="binding site" evidence="13">
    <location>
        <begin position="184"/>
        <end position="187"/>
    </location>
    <ligand>
        <name>ATP</name>
        <dbReference type="ChEBI" id="CHEBI:30616"/>
    </ligand>
</feature>
<proteinExistence type="inferred from homology"/>
<feature type="binding site" evidence="13">
    <location>
        <begin position="147"/>
        <end position="150"/>
    </location>
    <ligand>
        <name>ATP</name>
        <dbReference type="ChEBI" id="CHEBI:30616"/>
    </ligand>
</feature>